<reference evidence="1 2" key="1">
    <citation type="submission" date="2019-03" db="EMBL/GenBank/DDBJ databases">
        <title>Genomic Encyclopedia of Type Strains, Phase IV (KMG-IV): sequencing the most valuable type-strain genomes for metagenomic binning, comparative biology and taxonomic classification.</title>
        <authorList>
            <person name="Goeker M."/>
        </authorList>
    </citation>
    <scope>NUCLEOTIDE SEQUENCE [LARGE SCALE GENOMIC DNA]</scope>
    <source>
        <strain evidence="1 2">DSM 45361</strain>
    </source>
</reference>
<organism evidence="1 2">
    <name type="scientific">Labedaea rhizosphaerae</name>
    <dbReference type="NCBI Taxonomy" id="598644"/>
    <lineage>
        <taxon>Bacteria</taxon>
        <taxon>Bacillati</taxon>
        <taxon>Actinomycetota</taxon>
        <taxon>Actinomycetes</taxon>
        <taxon>Pseudonocardiales</taxon>
        <taxon>Pseudonocardiaceae</taxon>
        <taxon>Labedaea</taxon>
    </lineage>
</organism>
<name>A0A4R6SHH2_LABRH</name>
<evidence type="ECO:0000313" key="1">
    <source>
        <dbReference type="EMBL" id="TDQ01255.1"/>
    </source>
</evidence>
<evidence type="ECO:0000313" key="2">
    <source>
        <dbReference type="Proteomes" id="UP000295444"/>
    </source>
</evidence>
<sequence>MDREELLRRVAGMQPWHQLAELDYYRSAAELGVTRTAAEQAVSAAIEMAASGDSRGGDVYGLALSLLTA</sequence>
<keyword evidence="2" id="KW-1185">Reference proteome</keyword>
<dbReference type="Proteomes" id="UP000295444">
    <property type="component" value="Unassembled WGS sequence"/>
</dbReference>
<accession>A0A4R6SHH2</accession>
<protein>
    <submittedName>
        <fullName evidence="1">Uncharacterized protein</fullName>
    </submittedName>
</protein>
<dbReference type="EMBL" id="SNXZ01000002">
    <property type="protein sequence ID" value="TDQ01255.1"/>
    <property type="molecule type" value="Genomic_DNA"/>
</dbReference>
<dbReference type="AlphaFoldDB" id="A0A4R6SHH2"/>
<dbReference type="RefSeq" id="WP_133849854.1">
    <property type="nucleotide sequence ID" value="NZ_SNXZ01000002.1"/>
</dbReference>
<gene>
    <name evidence="1" type="ORF">EV186_1021123</name>
</gene>
<comment type="caution">
    <text evidence="1">The sequence shown here is derived from an EMBL/GenBank/DDBJ whole genome shotgun (WGS) entry which is preliminary data.</text>
</comment>
<proteinExistence type="predicted"/>